<evidence type="ECO:0000313" key="7">
    <source>
        <dbReference type="Proteomes" id="UP000287609"/>
    </source>
</evidence>
<dbReference type="InterPro" id="IPR003439">
    <property type="entry name" value="ABC_transporter-like_ATP-bd"/>
</dbReference>
<dbReference type="GO" id="GO:0005524">
    <property type="term" value="F:ATP binding"/>
    <property type="evidence" value="ECO:0007669"/>
    <property type="project" value="UniProtKB-KW"/>
</dbReference>
<sequence>MSEASMSEATQATDVVNINNYMERPVVLDVNHVEKFFKLPTEQATGLKQAFINWTKGIKGYREQTVLKDVSFQVHQGEFFGIVGRNGGGKSTLLKIISQIYYPNSGSVDVKGKLVPFIELGVGFNPELTGRENVYLNGALLGFSREEVDDMYDDIVKFAELEDFMDQKLKNYSSGMQVRLAFSVAIKAQGDILVLDEVLAVGDEAFQRKCDDFFTNIRKDPTKTVILVTHDMGAVKRYCTRAVFIQEGEVASIGDPMMVAEQYSLANLEAIRKEESERSEELATNPEAFPNGLNKRCPILRTYGVSPLILKSSDTFRFAVEYQFDEPGDFYLAIAMHDIRRGGITYDSGPRKFKMDKHGHQTVYFEIPLNVFNNGEFRLITSLRTPTPGNPKMTDAVGVALDDNACTFSIRDKANPNSYALLSDRAIKFTEITREEAESGAAEQRAAFQQAVQEAQA</sequence>
<feature type="domain" description="ABC transporter" evidence="5">
    <location>
        <begin position="47"/>
        <end position="272"/>
    </location>
</feature>
<dbReference type="GO" id="GO:0016020">
    <property type="term" value="C:membrane"/>
    <property type="evidence" value="ECO:0007669"/>
    <property type="project" value="InterPro"/>
</dbReference>
<keyword evidence="2" id="KW-0813">Transport</keyword>
<protein>
    <submittedName>
        <fullName evidence="6">ABC transporter, ATP-binding protein</fullName>
    </submittedName>
</protein>
<name>A0A430FKI5_9BIFI</name>
<dbReference type="Pfam" id="PF00005">
    <property type="entry name" value="ABC_tran"/>
    <property type="match status" value="1"/>
</dbReference>
<dbReference type="OrthoDB" id="9778870at2"/>
<accession>A0A430FKI5</accession>
<keyword evidence="4 6" id="KW-0067">ATP-binding</keyword>
<dbReference type="GO" id="GO:0016887">
    <property type="term" value="F:ATP hydrolysis activity"/>
    <property type="evidence" value="ECO:0007669"/>
    <property type="project" value="InterPro"/>
</dbReference>
<evidence type="ECO:0000313" key="6">
    <source>
        <dbReference type="EMBL" id="RSX53347.1"/>
    </source>
</evidence>
<dbReference type="InterPro" id="IPR017871">
    <property type="entry name" value="ABC_transporter-like_CS"/>
</dbReference>
<dbReference type="SUPFAM" id="SSF52540">
    <property type="entry name" value="P-loop containing nucleoside triphosphate hydrolases"/>
    <property type="match status" value="1"/>
</dbReference>
<dbReference type="PROSITE" id="PS50893">
    <property type="entry name" value="ABC_TRANSPORTER_2"/>
    <property type="match status" value="1"/>
</dbReference>
<dbReference type="Proteomes" id="UP000287609">
    <property type="component" value="Unassembled WGS sequence"/>
</dbReference>
<dbReference type="Gene3D" id="3.40.50.300">
    <property type="entry name" value="P-loop containing nucleotide triphosphate hydrolases"/>
    <property type="match status" value="1"/>
</dbReference>
<dbReference type="CDD" id="cd03220">
    <property type="entry name" value="ABC_KpsT_Wzt"/>
    <property type="match status" value="1"/>
</dbReference>
<dbReference type="AlphaFoldDB" id="A0A430FKI5"/>
<dbReference type="PANTHER" id="PTHR46743">
    <property type="entry name" value="TEICHOIC ACIDS EXPORT ATP-BINDING PROTEIN TAGH"/>
    <property type="match status" value="1"/>
</dbReference>
<gene>
    <name evidence="6" type="ORF">D2E26_1389</name>
</gene>
<keyword evidence="7" id="KW-1185">Reference proteome</keyword>
<proteinExistence type="inferred from homology"/>
<dbReference type="InterPro" id="IPR015860">
    <property type="entry name" value="ABC_transpr_TagH-like"/>
</dbReference>
<dbReference type="PANTHER" id="PTHR46743:SF2">
    <property type="entry name" value="TEICHOIC ACIDS EXPORT ATP-BINDING PROTEIN TAGH"/>
    <property type="match status" value="1"/>
</dbReference>
<keyword evidence="3" id="KW-0547">Nucleotide-binding</keyword>
<evidence type="ECO:0000256" key="2">
    <source>
        <dbReference type="ARBA" id="ARBA00022448"/>
    </source>
</evidence>
<dbReference type="InterPro" id="IPR027417">
    <property type="entry name" value="P-loop_NTPase"/>
</dbReference>
<comment type="similarity">
    <text evidence="1">Belongs to the ABC transporter superfamily.</text>
</comment>
<dbReference type="InterPro" id="IPR003593">
    <property type="entry name" value="AAA+_ATPase"/>
</dbReference>
<evidence type="ECO:0000256" key="1">
    <source>
        <dbReference type="ARBA" id="ARBA00005417"/>
    </source>
</evidence>
<dbReference type="InterPro" id="IPR050683">
    <property type="entry name" value="Bact_Polysacc_Export_ATP-bd"/>
</dbReference>
<evidence type="ECO:0000256" key="4">
    <source>
        <dbReference type="ARBA" id="ARBA00022840"/>
    </source>
</evidence>
<dbReference type="SMART" id="SM00382">
    <property type="entry name" value="AAA"/>
    <property type="match status" value="1"/>
</dbReference>
<evidence type="ECO:0000256" key="3">
    <source>
        <dbReference type="ARBA" id="ARBA00022741"/>
    </source>
</evidence>
<dbReference type="GO" id="GO:0140359">
    <property type="term" value="F:ABC-type transporter activity"/>
    <property type="evidence" value="ECO:0007669"/>
    <property type="project" value="InterPro"/>
</dbReference>
<dbReference type="PROSITE" id="PS00211">
    <property type="entry name" value="ABC_TRANSPORTER_1"/>
    <property type="match status" value="1"/>
</dbReference>
<dbReference type="EMBL" id="QXGM01000004">
    <property type="protein sequence ID" value="RSX53347.1"/>
    <property type="molecule type" value="Genomic_DNA"/>
</dbReference>
<evidence type="ECO:0000259" key="5">
    <source>
        <dbReference type="PROSITE" id="PS50893"/>
    </source>
</evidence>
<comment type="caution">
    <text evidence="6">The sequence shown here is derived from an EMBL/GenBank/DDBJ whole genome shotgun (WGS) entry which is preliminary data.</text>
</comment>
<reference evidence="6 7" key="1">
    <citation type="submission" date="2018-09" db="EMBL/GenBank/DDBJ databases">
        <title>Characterization of the phylogenetic diversity of five novel species belonging to the genus Bifidobacterium.</title>
        <authorList>
            <person name="Lugli G.A."/>
            <person name="Duranti S."/>
            <person name="Milani C."/>
        </authorList>
    </citation>
    <scope>NUCLEOTIDE SEQUENCE [LARGE SCALE GENOMIC DNA]</scope>
    <source>
        <strain evidence="6 7">2036B</strain>
    </source>
</reference>
<dbReference type="RefSeq" id="WP_125964078.1">
    <property type="nucleotide sequence ID" value="NZ_QXGM01000004.1"/>
</dbReference>
<organism evidence="6 7">
    <name type="scientific">Bifidobacterium dolichotidis</name>
    <dbReference type="NCBI Taxonomy" id="2306976"/>
    <lineage>
        <taxon>Bacteria</taxon>
        <taxon>Bacillati</taxon>
        <taxon>Actinomycetota</taxon>
        <taxon>Actinomycetes</taxon>
        <taxon>Bifidobacteriales</taxon>
        <taxon>Bifidobacteriaceae</taxon>
        <taxon>Bifidobacterium</taxon>
    </lineage>
</organism>